<sequence length="131" mass="13040">GRIVLGAAVEDAVHAPAELGRAAALFKSERFVITYRPESKKARGGRAAPGGVGAGLERGGAARSPALGRGGGGSGWPLGGGRRGCMARAWPELTLGVGGETCEGARGGRAQHQGAERGPPLLPLVASGSIH</sequence>
<feature type="compositionally biased region" description="Gly residues" evidence="1">
    <location>
        <begin position="47"/>
        <end position="58"/>
    </location>
</feature>
<proteinExistence type="predicted"/>
<evidence type="ECO:0000256" key="1">
    <source>
        <dbReference type="SAM" id="MobiDB-lite"/>
    </source>
</evidence>
<organism evidence="2 3">
    <name type="scientific">Monoraphidium neglectum</name>
    <dbReference type="NCBI Taxonomy" id="145388"/>
    <lineage>
        <taxon>Eukaryota</taxon>
        <taxon>Viridiplantae</taxon>
        <taxon>Chlorophyta</taxon>
        <taxon>core chlorophytes</taxon>
        <taxon>Chlorophyceae</taxon>
        <taxon>CS clade</taxon>
        <taxon>Sphaeropleales</taxon>
        <taxon>Selenastraceae</taxon>
        <taxon>Monoraphidium</taxon>
    </lineage>
</organism>
<dbReference type="KEGG" id="mng:MNEG_12014"/>
<accession>A0A0D2MMA5</accession>
<feature type="region of interest" description="Disordered" evidence="1">
    <location>
        <begin position="104"/>
        <end position="131"/>
    </location>
</feature>
<dbReference type="RefSeq" id="XP_013894970.1">
    <property type="nucleotide sequence ID" value="XM_014039516.1"/>
</dbReference>
<dbReference type="AlphaFoldDB" id="A0A0D2MMA5"/>
<gene>
    <name evidence="2" type="ORF">MNEG_12014</name>
</gene>
<name>A0A0D2MMA5_9CHLO</name>
<feature type="region of interest" description="Disordered" evidence="1">
    <location>
        <begin position="39"/>
        <end position="75"/>
    </location>
</feature>
<dbReference type="Proteomes" id="UP000054498">
    <property type="component" value="Unassembled WGS sequence"/>
</dbReference>
<protein>
    <submittedName>
        <fullName evidence="2">Uncharacterized protein</fullName>
    </submittedName>
</protein>
<feature type="compositionally biased region" description="Low complexity" evidence="1">
    <location>
        <begin position="108"/>
        <end position="118"/>
    </location>
</feature>
<reference evidence="2 3" key="1">
    <citation type="journal article" date="2013" name="BMC Genomics">
        <title>Reconstruction of the lipid metabolism for the microalga Monoraphidium neglectum from its genome sequence reveals characteristics suitable for biofuel production.</title>
        <authorList>
            <person name="Bogen C."/>
            <person name="Al-Dilaimi A."/>
            <person name="Albersmeier A."/>
            <person name="Wichmann J."/>
            <person name="Grundmann M."/>
            <person name="Rupp O."/>
            <person name="Lauersen K.J."/>
            <person name="Blifernez-Klassen O."/>
            <person name="Kalinowski J."/>
            <person name="Goesmann A."/>
            <person name="Mussgnug J.H."/>
            <person name="Kruse O."/>
        </authorList>
    </citation>
    <scope>NUCLEOTIDE SEQUENCE [LARGE SCALE GENOMIC DNA]</scope>
    <source>
        <strain evidence="2 3">SAG 48.87</strain>
    </source>
</reference>
<evidence type="ECO:0000313" key="2">
    <source>
        <dbReference type="EMBL" id="KIY95950.1"/>
    </source>
</evidence>
<keyword evidence="3" id="KW-1185">Reference proteome</keyword>
<dbReference type="GeneID" id="25729334"/>
<feature type="non-terminal residue" evidence="2">
    <location>
        <position position="1"/>
    </location>
</feature>
<dbReference type="EMBL" id="KK103233">
    <property type="protein sequence ID" value="KIY95950.1"/>
    <property type="molecule type" value="Genomic_DNA"/>
</dbReference>
<evidence type="ECO:0000313" key="3">
    <source>
        <dbReference type="Proteomes" id="UP000054498"/>
    </source>
</evidence>